<comment type="caution">
    <text evidence="1">The sequence shown here is derived from an EMBL/GenBank/DDBJ whole genome shotgun (WGS) entry which is preliminary data.</text>
</comment>
<name>A0ABU4NLM7_9ACTN</name>
<evidence type="ECO:0000313" key="2">
    <source>
        <dbReference type="Proteomes" id="UP001271274"/>
    </source>
</evidence>
<sequence length="45" mass="4897">MPLSNHRTYSYAVAGSVSFRVESVGSLGTSVIRALLNASRTTRWP</sequence>
<dbReference type="RefSeq" id="WP_159058396.1">
    <property type="nucleotide sequence ID" value="NZ_JARAUS010000275.1"/>
</dbReference>
<dbReference type="EMBL" id="JARAYU010000011">
    <property type="protein sequence ID" value="MDX3703582.1"/>
    <property type="molecule type" value="Genomic_DNA"/>
</dbReference>
<evidence type="ECO:0000313" key="1">
    <source>
        <dbReference type="EMBL" id="MDX3703582.1"/>
    </source>
</evidence>
<keyword evidence="2" id="KW-1185">Reference proteome</keyword>
<organism evidence="1 2">
    <name type="scientific">Streptomyces europaeiscabiei</name>
    <dbReference type="NCBI Taxonomy" id="146819"/>
    <lineage>
        <taxon>Bacteria</taxon>
        <taxon>Bacillati</taxon>
        <taxon>Actinomycetota</taxon>
        <taxon>Actinomycetes</taxon>
        <taxon>Kitasatosporales</taxon>
        <taxon>Streptomycetaceae</taxon>
        <taxon>Streptomyces</taxon>
    </lineage>
</organism>
<reference evidence="1 2" key="1">
    <citation type="journal article" date="2023" name="Microb. Genom.">
        <title>Mesoterricola silvestris gen. nov., sp. nov., Mesoterricola sediminis sp. nov., Geothrix oryzae sp. nov., Geothrix edaphica sp. nov., Geothrix rubra sp. nov., and Geothrix limicola sp. nov., six novel members of Acidobacteriota isolated from soils.</title>
        <authorList>
            <person name="Weisberg A.J."/>
            <person name="Pearce E."/>
            <person name="Kramer C.G."/>
            <person name="Chang J.H."/>
            <person name="Clarke C.R."/>
        </authorList>
    </citation>
    <scope>NUCLEOTIDE SEQUENCE [LARGE SCALE GENOMIC DNA]</scope>
    <source>
        <strain evidence="1 2">ID09-01A</strain>
    </source>
</reference>
<protein>
    <submittedName>
        <fullName evidence="1">Uncharacterized protein</fullName>
    </submittedName>
</protein>
<gene>
    <name evidence="1" type="ORF">PV662_28230</name>
</gene>
<proteinExistence type="predicted"/>
<dbReference type="Proteomes" id="UP001271274">
    <property type="component" value="Unassembled WGS sequence"/>
</dbReference>
<accession>A0ABU4NLM7</accession>